<reference evidence="1 2" key="1">
    <citation type="submission" date="2018-11" db="EMBL/GenBank/DDBJ databases">
        <authorList>
            <consortium name="Pathogen Informatics"/>
        </authorList>
    </citation>
    <scope>NUCLEOTIDE SEQUENCE [LARGE SCALE GENOMIC DNA]</scope>
</reference>
<sequence length="144" mass="15870">MATLQPLNDGEILQISGATPPHVSACAPDHERSTLTEKLKRDFSTIFSAADEIMKRILSNKKSTDADDMTSLLQGVCDMFDAAMEPNASEATKIRKLKSLSLLEPPCVVISETGRHLLVSQRHPTSVRESYPLMSCKIRVSHSF</sequence>
<keyword evidence="2" id="KW-1185">Reference proteome</keyword>
<dbReference type="AlphaFoldDB" id="A0A3P7QFJ3"/>
<dbReference type="OrthoDB" id="10485109at2759"/>
<proteinExistence type="predicted"/>
<gene>
    <name evidence="1" type="ORF">DILT_LOCUS15323</name>
</gene>
<evidence type="ECO:0000313" key="1">
    <source>
        <dbReference type="EMBL" id="VDN29209.1"/>
    </source>
</evidence>
<name>A0A3P7QFJ3_DIBLA</name>
<protein>
    <submittedName>
        <fullName evidence="1">Uncharacterized protein</fullName>
    </submittedName>
</protein>
<organism evidence="1 2">
    <name type="scientific">Dibothriocephalus latus</name>
    <name type="common">Fish tapeworm</name>
    <name type="synonym">Diphyllobothrium latum</name>
    <dbReference type="NCBI Taxonomy" id="60516"/>
    <lineage>
        <taxon>Eukaryota</taxon>
        <taxon>Metazoa</taxon>
        <taxon>Spiralia</taxon>
        <taxon>Lophotrochozoa</taxon>
        <taxon>Platyhelminthes</taxon>
        <taxon>Cestoda</taxon>
        <taxon>Eucestoda</taxon>
        <taxon>Diphyllobothriidea</taxon>
        <taxon>Diphyllobothriidae</taxon>
        <taxon>Dibothriocephalus</taxon>
    </lineage>
</organism>
<dbReference type="Proteomes" id="UP000281553">
    <property type="component" value="Unassembled WGS sequence"/>
</dbReference>
<accession>A0A3P7QFJ3</accession>
<evidence type="ECO:0000313" key="2">
    <source>
        <dbReference type="Proteomes" id="UP000281553"/>
    </source>
</evidence>
<dbReference type="EMBL" id="UYRU01078488">
    <property type="protein sequence ID" value="VDN29209.1"/>
    <property type="molecule type" value="Genomic_DNA"/>
</dbReference>